<feature type="signal peptide" evidence="1">
    <location>
        <begin position="1"/>
        <end position="22"/>
    </location>
</feature>
<evidence type="ECO:0000313" key="5">
    <source>
        <dbReference type="RefSeq" id="XP_024891772.1"/>
    </source>
</evidence>
<evidence type="ECO:0000313" key="8">
    <source>
        <dbReference type="RefSeq" id="XP_024891775.1"/>
    </source>
</evidence>
<dbReference type="RefSeq" id="XP_024891774.1">
    <property type="nucleotide sequence ID" value="XM_025036006.1"/>
</dbReference>
<evidence type="ECO:0000313" key="2">
    <source>
        <dbReference type="Proteomes" id="UP000504618"/>
    </source>
</evidence>
<sequence>MKYLVFALIVIVAINGITTVSSSTESKAVCSPWLGYCQLTEQCCRDLVCLGYKAKCVPGKIENDNRPIGEGPFPPKN</sequence>
<evidence type="ECO:0000313" key="6">
    <source>
        <dbReference type="RefSeq" id="XP_024891773.1"/>
    </source>
</evidence>
<protein>
    <submittedName>
        <fullName evidence="3 4">Uncharacterized protein LOC112467406</fullName>
    </submittedName>
</protein>
<evidence type="ECO:0000313" key="7">
    <source>
        <dbReference type="RefSeq" id="XP_024891774.1"/>
    </source>
</evidence>
<dbReference type="GeneID" id="112467406"/>
<dbReference type="RefSeq" id="XP_024891771.1">
    <property type="nucleotide sequence ID" value="XM_025036003.1"/>
</dbReference>
<dbReference type="RefSeq" id="XP_024891773.1">
    <property type="nucleotide sequence ID" value="XM_025036005.1"/>
</dbReference>
<dbReference type="RefSeq" id="XP_024891772.1">
    <property type="nucleotide sequence ID" value="XM_025036004.1"/>
</dbReference>
<dbReference type="OrthoDB" id="7542660at2759"/>
<keyword evidence="1" id="KW-0732">Signal</keyword>
<evidence type="ECO:0000313" key="4">
    <source>
        <dbReference type="RefSeq" id="XP_024891771.1"/>
    </source>
</evidence>
<name>A0A6J1RG29_9HYME</name>
<reference evidence="3 4" key="1">
    <citation type="submission" date="2025-04" db="UniProtKB">
        <authorList>
            <consortium name="RefSeq"/>
        </authorList>
    </citation>
    <scope>IDENTIFICATION</scope>
    <source>
        <tissue evidence="3 4">Whole body</tissue>
    </source>
</reference>
<evidence type="ECO:0000313" key="3">
    <source>
        <dbReference type="RefSeq" id="XP_024891770.1"/>
    </source>
</evidence>
<feature type="chain" id="PRO_5044639383" evidence="1">
    <location>
        <begin position="23"/>
        <end position="77"/>
    </location>
</feature>
<evidence type="ECO:0000313" key="9">
    <source>
        <dbReference type="RefSeq" id="XP_024891776.1"/>
    </source>
</evidence>
<dbReference type="AlphaFoldDB" id="A0A6J1RG29"/>
<accession>A0A6J1RG29</accession>
<organism evidence="2 8">
    <name type="scientific">Temnothorax curvispinosus</name>
    <dbReference type="NCBI Taxonomy" id="300111"/>
    <lineage>
        <taxon>Eukaryota</taxon>
        <taxon>Metazoa</taxon>
        <taxon>Ecdysozoa</taxon>
        <taxon>Arthropoda</taxon>
        <taxon>Hexapoda</taxon>
        <taxon>Insecta</taxon>
        <taxon>Pterygota</taxon>
        <taxon>Neoptera</taxon>
        <taxon>Endopterygota</taxon>
        <taxon>Hymenoptera</taxon>
        <taxon>Apocrita</taxon>
        <taxon>Aculeata</taxon>
        <taxon>Formicoidea</taxon>
        <taxon>Formicidae</taxon>
        <taxon>Myrmicinae</taxon>
        <taxon>Temnothorax</taxon>
    </lineage>
</organism>
<dbReference type="RefSeq" id="XP_024891770.1">
    <property type="nucleotide sequence ID" value="XM_025036002.1"/>
</dbReference>
<keyword evidence="2" id="KW-1185">Reference proteome</keyword>
<proteinExistence type="predicted"/>
<evidence type="ECO:0000256" key="1">
    <source>
        <dbReference type="SAM" id="SignalP"/>
    </source>
</evidence>
<dbReference type="Proteomes" id="UP000504618">
    <property type="component" value="Unplaced"/>
</dbReference>
<dbReference type="RefSeq" id="XP_024891775.1">
    <property type="nucleotide sequence ID" value="XM_025036007.1"/>
</dbReference>
<dbReference type="RefSeq" id="XP_024891776.1">
    <property type="nucleotide sequence ID" value="XM_025036008.1"/>
</dbReference>
<gene>
    <name evidence="3 4 5 6 7 8 9" type="primary">LOC112467406</name>
</gene>